<organism evidence="1 2">
    <name type="scientific">Spartinivicinus marinus</name>
    <dbReference type="NCBI Taxonomy" id="2994442"/>
    <lineage>
        <taxon>Bacteria</taxon>
        <taxon>Pseudomonadati</taxon>
        <taxon>Pseudomonadota</taxon>
        <taxon>Gammaproteobacteria</taxon>
        <taxon>Oceanospirillales</taxon>
        <taxon>Zooshikellaceae</taxon>
        <taxon>Spartinivicinus</taxon>
    </lineage>
</organism>
<name>A0A853I8W6_9GAMM</name>
<dbReference type="EMBL" id="JACCKB010000138">
    <property type="protein sequence ID" value="NYZ69753.1"/>
    <property type="molecule type" value="Genomic_DNA"/>
</dbReference>
<evidence type="ECO:0000313" key="2">
    <source>
        <dbReference type="Proteomes" id="UP000569732"/>
    </source>
</evidence>
<feature type="non-terminal residue" evidence="1">
    <location>
        <position position="1"/>
    </location>
</feature>
<dbReference type="AlphaFoldDB" id="A0A853I8W6"/>
<evidence type="ECO:0000313" key="1">
    <source>
        <dbReference type="EMBL" id="NYZ69753.1"/>
    </source>
</evidence>
<gene>
    <name evidence="1" type="ORF">H0A36_27455</name>
</gene>
<keyword evidence="2" id="KW-1185">Reference proteome</keyword>
<dbReference type="Proteomes" id="UP000569732">
    <property type="component" value="Unassembled WGS sequence"/>
</dbReference>
<accession>A0A853I8W6</accession>
<reference evidence="1 2" key="1">
    <citation type="submission" date="2020-07" db="EMBL/GenBank/DDBJ databases">
        <title>Endozoicomonas sp. nov., isolated from sediment.</title>
        <authorList>
            <person name="Gu T."/>
        </authorList>
    </citation>
    <scope>NUCLEOTIDE SEQUENCE [LARGE SCALE GENOMIC DNA]</scope>
    <source>
        <strain evidence="1 2">SM1973</strain>
    </source>
</reference>
<proteinExistence type="predicted"/>
<dbReference type="RefSeq" id="WP_180571730.1">
    <property type="nucleotide sequence ID" value="NZ_JACCKB010000138.1"/>
</dbReference>
<protein>
    <submittedName>
        <fullName evidence="1">Uncharacterized protein</fullName>
    </submittedName>
</protein>
<sequence length="59" mass="6040">FVSPKSTIKSGKVGHGSFSLSLPVGTIKGLLAALSATSSVPSTAEDCQLQEECKDCNLT</sequence>
<comment type="caution">
    <text evidence="1">The sequence shown here is derived from an EMBL/GenBank/DDBJ whole genome shotgun (WGS) entry which is preliminary data.</text>
</comment>